<proteinExistence type="predicted"/>
<dbReference type="SUPFAM" id="SSF55103">
    <property type="entry name" value="FAD-linked oxidases, C-terminal domain"/>
    <property type="match status" value="1"/>
</dbReference>
<evidence type="ECO:0000313" key="7">
    <source>
        <dbReference type="Proteomes" id="UP001254848"/>
    </source>
</evidence>
<evidence type="ECO:0000256" key="4">
    <source>
        <dbReference type="ARBA" id="ARBA00023002"/>
    </source>
</evidence>
<evidence type="ECO:0000313" key="6">
    <source>
        <dbReference type="EMBL" id="MDT8902824.1"/>
    </source>
</evidence>
<dbReference type="InterPro" id="IPR016164">
    <property type="entry name" value="FAD-linked_Oxase-like_C"/>
</dbReference>
<dbReference type="Pfam" id="PF02913">
    <property type="entry name" value="FAD-oxidase_C"/>
    <property type="match status" value="1"/>
</dbReference>
<name>A0ABU3P194_9FIRM</name>
<keyword evidence="4" id="KW-0560">Oxidoreductase</keyword>
<keyword evidence="3" id="KW-0274">FAD</keyword>
<dbReference type="InterPro" id="IPR004113">
    <property type="entry name" value="FAD-bd_oxidored_4_C"/>
</dbReference>
<dbReference type="InterPro" id="IPR006094">
    <property type="entry name" value="Oxid_FAD_bind_N"/>
</dbReference>
<dbReference type="InterPro" id="IPR016166">
    <property type="entry name" value="FAD-bd_PCMH"/>
</dbReference>
<comment type="caution">
    <text evidence="6">The sequence shown here is derived from an EMBL/GenBank/DDBJ whole genome shotgun (WGS) entry which is preliminary data.</text>
</comment>
<evidence type="ECO:0000259" key="5">
    <source>
        <dbReference type="PROSITE" id="PS51387"/>
    </source>
</evidence>
<dbReference type="InterPro" id="IPR036318">
    <property type="entry name" value="FAD-bd_PCMH-like_sf"/>
</dbReference>
<reference evidence="6 7" key="1">
    <citation type="submission" date="2023-07" db="EMBL/GenBank/DDBJ databases">
        <title>The novel representative of Negativicutes class, Anaeroselena agilis gen. nov. sp. nov.</title>
        <authorList>
            <person name="Prokofeva M.I."/>
            <person name="Elcheninov A.G."/>
            <person name="Klyukina A."/>
            <person name="Kublanov I.V."/>
            <person name="Frolov E.N."/>
            <person name="Podosokorskaya O.A."/>
        </authorList>
    </citation>
    <scope>NUCLEOTIDE SEQUENCE [LARGE SCALE GENOMIC DNA]</scope>
    <source>
        <strain evidence="6 7">4137-cl</strain>
    </source>
</reference>
<keyword evidence="2" id="KW-0285">Flavoprotein</keyword>
<comment type="cofactor">
    <cofactor evidence="1">
        <name>FAD</name>
        <dbReference type="ChEBI" id="CHEBI:57692"/>
    </cofactor>
</comment>
<dbReference type="Pfam" id="PF01565">
    <property type="entry name" value="FAD_binding_4"/>
    <property type="match status" value="1"/>
</dbReference>
<dbReference type="SUPFAM" id="SSF56176">
    <property type="entry name" value="FAD-binding/transporter-associated domain-like"/>
    <property type="match status" value="1"/>
</dbReference>
<gene>
    <name evidence="6" type="ORF">Q4T40_16405</name>
</gene>
<evidence type="ECO:0000256" key="1">
    <source>
        <dbReference type="ARBA" id="ARBA00001974"/>
    </source>
</evidence>
<dbReference type="PANTHER" id="PTHR42934">
    <property type="entry name" value="GLYCOLATE OXIDASE SUBUNIT GLCD"/>
    <property type="match status" value="1"/>
</dbReference>
<evidence type="ECO:0000256" key="2">
    <source>
        <dbReference type="ARBA" id="ARBA00022630"/>
    </source>
</evidence>
<dbReference type="PROSITE" id="PS51387">
    <property type="entry name" value="FAD_PCMH"/>
    <property type="match status" value="1"/>
</dbReference>
<evidence type="ECO:0000256" key="3">
    <source>
        <dbReference type="ARBA" id="ARBA00022827"/>
    </source>
</evidence>
<accession>A0ABU3P194</accession>
<dbReference type="Gene3D" id="3.30.70.2740">
    <property type="match status" value="1"/>
</dbReference>
<dbReference type="PANTHER" id="PTHR42934:SF2">
    <property type="entry name" value="GLYCOLATE OXIDASE SUBUNIT GLCD"/>
    <property type="match status" value="1"/>
</dbReference>
<dbReference type="InterPro" id="IPR051914">
    <property type="entry name" value="FAD-linked_OxidoTrans_Type4"/>
</dbReference>
<feature type="domain" description="FAD-binding PCMH-type" evidence="5">
    <location>
        <begin position="44"/>
        <end position="223"/>
    </location>
</feature>
<organism evidence="6 7">
    <name type="scientific">Anaeroselena agilis</name>
    <dbReference type="NCBI Taxonomy" id="3063788"/>
    <lineage>
        <taxon>Bacteria</taxon>
        <taxon>Bacillati</taxon>
        <taxon>Bacillota</taxon>
        <taxon>Negativicutes</taxon>
        <taxon>Acetonemataceae</taxon>
        <taxon>Anaeroselena</taxon>
    </lineage>
</organism>
<dbReference type="Gene3D" id="3.30.465.10">
    <property type="match status" value="1"/>
</dbReference>
<dbReference type="InterPro" id="IPR016171">
    <property type="entry name" value="Vanillyl_alc_oxidase_C-sub2"/>
</dbReference>
<dbReference type="RefSeq" id="WP_413781296.1">
    <property type="nucleotide sequence ID" value="NZ_JAUOZS010000001.1"/>
</dbReference>
<protein>
    <submittedName>
        <fullName evidence="6">FAD-binding oxidoreductase</fullName>
    </submittedName>
</protein>
<dbReference type="Proteomes" id="UP001254848">
    <property type="component" value="Unassembled WGS sequence"/>
</dbReference>
<dbReference type="EMBL" id="JAUOZS010000001">
    <property type="protein sequence ID" value="MDT8902824.1"/>
    <property type="molecule type" value="Genomic_DNA"/>
</dbReference>
<dbReference type="Gene3D" id="1.10.45.10">
    <property type="entry name" value="Vanillyl-alcohol Oxidase, Chain A, domain 4"/>
    <property type="match status" value="1"/>
</dbReference>
<dbReference type="InterPro" id="IPR016169">
    <property type="entry name" value="FAD-bd_PCMH_sub2"/>
</dbReference>
<keyword evidence="7" id="KW-1185">Reference proteome</keyword>
<sequence>MARYNPVTPAIIEELKTILGERGVVVDPEKLHAYSHDEVTEARYHRLPEVVVYPETAEQVAAVVRLANRELIPVVPRGAGTGLACGAVPVHGGIVVAVERMNRIIEVNAEAMYMEVEAGARTEDVQQAAGAAGLFYAGDPCSGDSCFIGGNVATNAGGNKAVKYGTTRDQVYAIEVVTPTGEITTLGGRLKKSSTGYPLEQLVMGAEGTLGIITKVTLKLLPLPRHVLDLLLVFPDIELAIGVIPKLVKAGVTPTCVEFMDNDAIRSVEAFTREKLPHDENGNYLILQVEADSEEALEDMAAAVDEVGTANGAFAVLVPDSQKIWKARKSFAEAVRHETLTHSNEDIVVPVDLMPQAIRELDAICKRHSAVARTVSHAGDGNIHLSILQGDIPDEFWCEKLSEIHRDIYEYVYSIGGKLSGEHGIGYKRRHLMEEYTDPVELGLMKAVKLAWDPNLVLNPGKIFEVEQPRQ</sequence>